<dbReference type="EMBL" id="JWSZ01000020">
    <property type="protein sequence ID" value="KIC56166.1"/>
    <property type="molecule type" value="Genomic_DNA"/>
</dbReference>
<gene>
    <name evidence="2" type="ORF">RM52_13660</name>
</gene>
<dbReference type="Pfam" id="PF00583">
    <property type="entry name" value="Acetyltransf_1"/>
    <property type="match status" value="1"/>
</dbReference>
<dbReference type="InterPro" id="IPR000182">
    <property type="entry name" value="GNAT_dom"/>
</dbReference>
<organism evidence="2 3">
    <name type="scientific">Microbacterium hominis</name>
    <dbReference type="NCBI Taxonomy" id="162426"/>
    <lineage>
        <taxon>Bacteria</taxon>
        <taxon>Bacillati</taxon>
        <taxon>Actinomycetota</taxon>
        <taxon>Actinomycetes</taxon>
        <taxon>Micrococcales</taxon>
        <taxon>Microbacteriaceae</taxon>
        <taxon>Microbacterium</taxon>
    </lineage>
</organism>
<reference evidence="2 3" key="1">
    <citation type="submission" date="2014-12" db="EMBL/GenBank/DDBJ databases">
        <title>Genome sequencing of Microbacterium hominis TPW29.</title>
        <authorList>
            <person name="Tan P.W."/>
            <person name="Chan K.-G."/>
        </authorList>
    </citation>
    <scope>NUCLEOTIDE SEQUENCE [LARGE SCALE GENOMIC DNA]</scope>
    <source>
        <strain evidence="2 3">TPW29</strain>
    </source>
</reference>
<evidence type="ECO:0000313" key="3">
    <source>
        <dbReference type="Proteomes" id="UP000031202"/>
    </source>
</evidence>
<proteinExistence type="predicted"/>
<dbReference type="AlphaFoldDB" id="A0A0B4CP33"/>
<name>A0A0B4CP33_9MICO</name>
<evidence type="ECO:0000259" key="1">
    <source>
        <dbReference type="PROSITE" id="PS51186"/>
    </source>
</evidence>
<dbReference type="Proteomes" id="UP000031202">
    <property type="component" value="Unassembled WGS sequence"/>
</dbReference>
<dbReference type="InterPro" id="IPR016181">
    <property type="entry name" value="Acyl_CoA_acyltransferase"/>
</dbReference>
<keyword evidence="2" id="KW-0808">Transferase</keyword>
<sequence length="361" mass="40377">MTTAIPGLQFRPLTIPASMDAGDAADFREFTRVRNLVYREIAGNDDDAMTPEELLPHYQPDPNEIRRAWAVIVDDEFVGRVGVDLPLEDGSRTAFWLVELLRSYHGRGIGSAGYALIEQTAREHDRTILQSWAQHPDADGERLSAPTGYGTIPRDHAARFYLRHGYTLEQIERQSELILAGADTNIDRLLTEAVTASGGYRVVQWQGVTPAAHVEAYAWMKSRMSTDAPSADLDFDEENWDAERVARHDAKYVQSGRTKLVTAAQHIDSGHLVAFNELVLGTDATGPSHQEDTLVLREHRGHRLGQLVKCAGLQTWRRDVAPQSPKVITYNAEENRPMLDINERIGFVPVAYNGAWKKVLT</sequence>
<dbReference type="PROSITE" id="PS51186">
    <property type="entry name" value="GNAT"/>
    <property type="match status" value="1"/>
</dbReference>
<dbReference type="GO" id="GO:0016747">
    <property type="term" value="F:acyltransferase activity, transferring groups other than amino-acyl groups"/>
    <property type="evidence" value="ECO:0007669"/>
    <property type="project" value="InterPro"/>
</dbReference>
<dbReference type="SUPFAM" id="SSF55729">
    <property type="entry name" value="Acyl-CoA N-acyltransferases (Nat)"/>
    <property type="match status" value="2"/>
</dbReference>
<comment type="caution">
    <text evidence="2">The sequence shown here is derived from an EMBL/GenBank/DDBJ whole genome shotgun (WGS) entry which is preliminary data.</text>
</comment>
<accession>A0A0B4CP33</accession>
<protein>
    <submittedName>
        <fullName evidence="2">Histone acetyltransferase</fullName>
    </submittedName>
</protein>
<feature type="domain" description="N-acetyltransferase" evidence="1">
    <location>
        <begin position="25"/>
        <end position="191"/>
    </location>
</feature>
<dbReference type="Gene3D" id="3.40.630.30">
    <property type="match status" value="1"/>
</dbReference>
<dbReference type="RefSeq" id="WP_039416900.1">
    <property type="nucleotide sequence ID" value="NZ_JWSZ01000020.1"/>
</dbReference>
<evidence type="ECO:0000313" key="2">
    <source>
        <dbReference type="EMBL" id="KIC56166.1"/>
    </source>
</evidence>